<dbReference type="Proteomes" id="UP000322667">
    <property type="component" value="Chromosome A12"/>
</dbReference>
<dbReference type="EMBL" id="CM017621">
    <property type="protein sequence ID" value="TYH96551.1"/>
    <property type="molecule type" value="Genomic_DNA"/>
</dbReference>
<accession>A0A5D2MYC2</accession>
<sequence>MQFSYPYGQNSFDQNQHGQNWVPAGARGPVYGFHGGSATPNANRHGGVFNGPNMPNLNRVNNAFGLGNFNGVGPMSNCVQVGYPLDRDRTVGPINGEGCDASTPPVPWRTKP</sequence>
<protein>
    <submittedName>
        <fullName evidence="2">Uncharacterized protein</fullName>
    </submittedName>
</protein>
<evidence type="ECO:0000313" key="2">
    <source>
        <dbReference type="EMBL" id="TYH96551.1"/>
    </source>
</evidence>
<proteinExistence type="predicted"/>
<evidence type="ECO:0000313" key="3">
    <source>
        <dbReference type="Proteomes" id="UP000322667"/>
    </source>
</evidence>
<dbReference type="AlphaFoldDB" id="A0A5D2MYC2"/>
<gene>
    <name evidence="2" type="ORF">ES332_A12G184800v1</name>
</gene>
<name>A0A5D2MYC2_GOSTO</name>
<reference evidence="2 3" key="1">
    <citation type="submission" date="2019-07" db="EMBL/GenBank/DDBJ databases">
        <title>WGS assembly of Gossypium tomentosum.</title>
        <authorList>
            <person name="Chen Z.J."/>
            <person name="Sreedasyam A."/>
            <person name="Ando A."/>
            <person name="Song Q."/>
            <person name="De L."/>
            <person name="Hulse-Kemp A."/>
            <person name="Ding M."/>
            <person name="Ye W."/>
            <person name="Kirkbride R."/>
            <person name="Jenkins J."/>
            <person name="Plott C."/>
            <person name="Lovell J."/>
            <person name="Lin Y.-M."/>
            <person name="Vaughn R."/>
            <person name="Liu B."/>
            <person name="Li W."/>
            <person name="Simpson S."/>
            <person name="Scheffler B."/>
            <person name="Saski C."/>
            <person name="Grover C."/>
            <person name="Hu G."/>
            <person name="Conover J."/>
            <person name="Carlson J."/>
            <person name="Shu S."/>
            <person name="Boston L."/>
            <person name="Williams M."/>
            <person name="Peterson D."/>
            <person name="Mcgee K."/>
            <person name="Jones D."/>
            <person name="Wendel J."/>
            <person name="Stelly D."/>
            <person name="Grimwood J."/>
            <person name="Schmutz J."/>
        </authorList>
    </citation>
    <scope>NUCLEOTIDE SEQUENCE [LARGE SCALE GENOMIC DNA]</scope>
    <source>
        <strain evidence="2">7179.01</strain>
    </source>
</reference>
<feature type="region of interest" description="Disordered" evidence="1">
    <location>
        <begin position="89"/>
        <end position="112"/>
    </location>
</feature>
<keyword evidence="3" id="KW-1185">Reference proteome</keyword>
<evidence type="ECO:0000256" key="1">
    <source>
        <dbReference type="SAM" id="MobiDB-lite"/>
    </source>
</evidence>
<organism evidence="2 3">
    <name type="scientific">Gossypium tomentosum</name>
    <name type="common">Hawaiian cotton</name>
    <name type="synonym">Gossypium sandvicense</name>
    <dbReference type="NCBI Taxonomy" id="34277"/>
    <lineage>
        <taxon>Eukaryota</taxon>
        <taxon>Viridiplantae</taxon>
        <taxon>Streptophyta</taxon>
        <taxon>Embryophyta</taxon>
        <taxon>Tracheophyta</taxon>
        <taxon>Spermatophyta</taxon>
        <taxon>Magnoliopsida</taxon>
        <taxon>eudicotyledons</taxon>
        <taxon>Gunneridae</taxon>
        <taxon>Pentapetalae</taxon>
        <taxon>rosids</taxon>
        <taxon>malvids</taxon>
        <taxon>Malvales</taxon>
        <taxon>Malvaceae</taxon>
        <taxon>Malvoideae</taxon>
        <taxon>Gossypium</taxon>
    </lineage>
</organism>